<dbReference type="Proteomes" id="UP000265515">
    <property type="component" value="Unassembled WGS sequence"/>
</dbReference>
<feature type="region of interest" description="Disordered" evidence="1">
    <location>
        <begin position="1"/>
        <end position="23"/>
    </location>
</feature>
<sequence length="643" mass="71585">MNPETGTGMANRSPPPDPGGHEEDDARVRELLRLCYEDGILPRDIDPGEVMVQGRNVRFKVKDSIDRLKVQWLKERTITVIFRDAARFLSRNVKEDLIRAYEDEKVQTGEFGEGFSRGRVKMESLNVASYVAKSTTIFAWLVEKQSAEVVLGGDMYRMEFKPWLTKEQLREQRRLEDLSTFWVVAVQVPLDAMFYLEAHITRAIGPVILTHPPERDRLKPALVNIKFDLDPEARPNMKDSITVDTFEDDELEVRLASSDTPRCRKCRAFFHTTDECTRGGRFRQQQGGVGSQGGRDEAAQEASSRQIYYGLLGRGGGSAQPAASAVGGGLAQPPDLSFANIYQNPAFMAVPQAMESNAVLAQLLQELALAQAGSSVPLGHPVGVVPQMVNQSQGGVFQPYQEVRSMSLPRRRPGGRMRGSTPGKHRRVDSEGQDEVLREVSASSLPGSEGSGDQATVIGTPGMKTTRRRTPAVLTRGQLDIVENRILSFMCTAAKGTLSVVAWSGGDGVSELFSTASPDQPMPTAVTNVIQGAVRDKFLVRLIPDEPMGRFILDLENGKKLKFFVPILDARMEQAQLPKLEHAVMRLLPLVWFAEGRRQELRRIRVPQFCTGEFLVDLNGKMARDKKFNSKFIRDFLVTPWDQ</sequence>
<feature type="compositionally biased region" description="Polar residues" evidence="1">
    <location>
        <begin position="441"/>
        <end position="454"/>
    </location>
</feature>
<dbReference type="AlphaFoldDB" id="A0A388LPF8"/>
<comment type="caution">
    <text evidence="2">The sequence shown here is derived from an EMBL/GenBank/DDBJ whole genome shotgun (WGS) entry which is preliminary data.</text>
</comment>
<feature type="compositionally biased region" description="Polar residues" evidence="1">
    <location>
        <begin position="1"/>
        <end position="10"/>
    </location>
</feature>
<reference evidence="2 3" key="1">
    <citation type="journal article" date="2018" name="Cell">
        <title>The Chara Genome: Secondary Complexity and Implications for Plant Terrestrialization.</title>
        <authorList>
            <person name="Nishiyama T."/>
            <person name="Sakayama H."/>
            <person name="Vries J.D."/>
            <person name="Buschmann H."/>
            <person name="Saint-Marcoux D."/>
            <person name="Ullrich K.K."/>
            <person name="Haas F.B."/>
            <person name="Vanderstraeten L."/>
            <person name="Becker D."/>
            <person name="Lang D."/>
            <person name="Vosolsobe S."/>
            <person name="Rombauts S."/>
            <person name="Wilhelmsson P.K.I."/>
            <person name="Janitza P."/>
            <person name="Kern R."/>
            <person name="Heyl A."/>
            <person name="Rumpler F."/>
            <person name="Villalobos L.I.A.C."/>
            <person name="Clay J.M."/>
            <person name="Skokan R."/>
            <person name="Toyoda A."/>
            <person name="Suzuki Y."/>
            <person name="Kagoshima H."/>
            <person name="Schijlen E."/>
            <person name="Tajeshwar N."/>
            <person name="Catarino B."/>
            <person name="Hetherington A.J."/>
            <person name="Saltykova A."/>
            <person name="Bonnot C."/>
            <person name="Breuninger H."/>
            <person name="Symeonidi A."/>
            <person name="Radhakrishnan G.V."/>
            <person name="Van Nieuwerburgh F."/>
            <person name="Deforce D."/>
            <person name="Chang C."/>
            <person name="Karol K.G."/>
            <person name="Hedrich R."/>
            <person name="Ulvskov P."/>
            <person name="Glockner G."/>
            <person name="Delwiche C.F."/>
            <person name="Petrasek J."/>
            <person name="Van de Peer Y."/>
            <person name="Friml J."/>
            <person name="Beilby M."/>
            <person name="Dolan L."/>
            <person name="Kohara Y."/>
            <person name="Sugano S."/>
            <person name="Fujiyama A."/>
            <person name="Delaux P.-M."/>
            <person name="Quint M."/>
            <person name="TheiBen G."/>
            <person name="Hagemann M."/>
            <person name="Harholt J."/>
            <person name="Dunand C."/>
            <person name="Zachgo S."/>
            <person name="Langdale J."/>
            <person name="Maumus F."/>
            <person name="Straeten D.V.D."/>
            <person name="Gould S.B."/>
            <person name="Rensing S.A."/>
        </authorList>
    </citation>
    <scope>NUCLEOTIDE SEQUENCE [LARGE SCALE GENOMIC DNA]</scope>
    <source>
        <strain evidence="2 3">S276</strain>
    </source>
</reference>
<feature type="region of interest" description="Disordered" evidence="1">
    <location>
        <begin position="407"/>
        <end position="463"/>
    </location>
</feature>
<evidence type="ECO:0000313" key="3">
    <source>
        <dbReference type="Proteomes" id="UP000265515"/>
    </source>
</evidence>
<proteinExistence type="predicted"/>
<keyword evidence="3" id="KW-1185">Reference proteome</keyword>
<protein>
    <submittedName>
        <fullName evidence="2">Uncharacterized protein</fullName>
    </submittedName>
</protein>
<gene>
    <name evidence="2" type="ORF">CBR_g38157</name>
</gene>
<evidence type="ECO:0000313" key="2">
    <source>
        <dbReference type="EMBL" id="GBG84184.1"/>
    </source>
</evidence>
<dbReference type="EMBL" id="BFEA01000467">
    <property type="protein sequence ID" value="GBG84184.1"/>
    <property type="molecule type" value="Genomic_DNA"/>
</dbReference>
<accession>A0A388LPF8</accession>
<name>A0A388LPF8_CHABU</name>
<organism evidence="2 3">
    <name type="scientific">Chara braunii</name>
    <name type="common">Braun's stonewort</name>
    <dbReference type="NCBI Taxonomy" id="69332"/>
    <lineage>
        <taxon>Eukaryota</taxon>
        <taxon>Viridiplantae</taxon>
        <taxon>Streptophyta</taxon>
        <taxon>Charophyceae</taxon>
        <taxon>Charales</taxon>
        <taxon>Characeae</taxon>
        <taxon>Chara</taxon>
    </lineage>
</organism>
<dbReference type="Gramene" id="GBG84184">
    <property type="protein sequence ID" value="GBG84184"/>
    <property type="gene ID" value="CBR_g38157"/>
</dbReference>
<evidence type="ECO:0000256" key="1">
    <source>
        <dbReference type="SAM" id="MobiDB-lite"/>
    </source>
</evidence>